<dbReference type="Proteomes" id="UP001429564">
    <property type="component" value="Unassembled WGS sequence"/>
</dbReference>
<sequence>MSAKITVAAIVVFLSATAAIACSKQHQQTQSCGVGTVWDAKTQSCTKQISS</sequence>
<feature type="domain" description="Chitin-binding type-2" evidence="2">
    <location>
        <begin position="20"/>
        <end position="48"/>
    </location>
</feature>
<dbReference type="InterPro" id="IPR036508">
    <property type="entry name" value="Chitin-bd_dom_sf"/>
</dbReference>
<organism evidence="3 4">
    <name type="scientific">Parasedimentitalea denitrificans</name>
    <dbReference type="NCBI Taxonomy" id="2211118"/>
    <lineage>
        <taxon>Bacteria</taxon>
        <taxon>Pseudomonadati</taxon>
        <taxon>Pseudomonadota</taxon>
        <taxon>Alphaproteobacteria</taxon>
        <taxon>Rhodobacterales</taxon>
        <taxon>Paracoccaceae</taxon>
        <taxon>Parasedimentitalea</taxon>
    </lineage>
</organism>
<dbReference type="InterPro" id="IPR002557">
    <property type="entry name" value="Chitin-bd_dom"/>
</dbReference>
<keyword evidence="1" id="KW-0732">Signal</keyword>
<name>A0ABX0W6I2_9RHOB</name>
<gene>
    <name evidence="3" type="ORF">DL239_09830</name>
</gene>
<dbReference type="SUPFAM" id="SSF57625">
    <property type="entry name" value="Invertebrate chitin-binding proteins"/>
    <property type="match status" value="1"/>
</dbReference>
<evidence type="ECO:0000313" key="3">
    <source>
        <dbReference type="EMBL" id="NIZ61271.1"/>
    </source>
</evidence>
<dbReference type="EMBL" id="QHLQ01000008">
    <property type="protein sequence ID" value="NIZ61271.1"/>
    <property type="molecule type" value="Genomic_DNA"/>
</dbReference>
<protein>
    <recommendedName>
        <fullName evidence="2">Chitin-binding type-2 domain-containing protein</fullName>
    </recommendedName>
</protein>
<evidence type="ECO:0000313" key="4">
    <source>
        <dbReference type="Proteomes" id="UP001429564"/>
    </source>
</evidence>
<feature type="chain" id="PRO_5046757195" description="Chitin-binding type-2 domain-containing protein" evidence="1">
    <location>
        <begin position="22"/>
        <end position="51"/>
    </location>
</feature>
<proteinExistence type="predicted"/>
<dbReference type="Pfam" id="PF01607">
    <property type="entry name" value="CBM_14"/>
    <property type="match status" value="1"/>
</dbReference>
<comment type="caution">
    <text evidence="3">The sequence shown here is derived from an EMBL/GenBank/DDBJ whole genome shotgun (WGS) entry which is preliminary data.</text>
</comment>
<feature type="signal peptide" evidence="1">
    <location>
        <begin position="1"/>
        <end position="21"/>
    </location>
</feature>
<dbReference type="RefSeq" id="WP_167683840.1">
    <property type="nucleotide sequence ID" value="NZ_QHLQ01000008.1"/>
</dbReference>
<dbReference type="PROSITE" id="PS51257">
    <property type="entry name" value="PROKAR_LIPOPROTEIN"/>
    <property type="match status" value="1"/>
</dbReference>
<accession>A0ABX0W6I2</accession>
<evidence type="ECO:0000259" key="2">
    <source>
        <dbReference type="Pfam" id="PF01607"/>
    </source>
</evidence>
<reference evidence="3 4" key="1">
    <citation type="submission" date="2018-05" db="EMBL/GenBank/DDBJ databases">
        <authorList>
            <person name="Zhang Y.-J."/>
        </authorList>
    </citation>
    <scope>NUCLEOTIDE SEQUENCE [LARGE SCALE GENOMIC DNA]</scope>
    <source>
        <strain evidence="3 4">CY04</strain>
    </source>
</reference>
<evidence type="ECO:0000256" key="1">
    <source>
        <dbReference type="SAM" id="SignalP"/>
    </source>
</evidence>
<keyword evidence="4" id="KW-1185">Reference proteome</keyword>